<gene>
    <name evidence="2" type="ORF">XENOCAPTIV_018548</name>
</gene>
<feature type="compositionally biased region" description="Basic and acidic residues" evidence="1">
    <location>
        <begin position="1"/>
        <end position="17"/>
    </location>
</feature>
<sequence length="113" mass="12540">MWRREGNLGKKNDEGASRESSAVHLLAPGGNTVTLALPLPTSLLQCHFTCTIYDPQGRPRVSKCEDVRDSSGCVEMCVEVEENLFGKNGYFTGTTWDKGQKGFLSLIERKDMK</sequence>
<evidence type="ECO:0000313" key="2">
    <source>
        <dbReference type="EMBL" id="MEQ2205929.1"/>
    </source>
</evidence>
<dbReference type="Proteomes" id="UP001434883">
    <property type="component" value="Unassembled WGS sequence"/>
</dbReference>
<accession>A0ABV0RCQ9</accession>
<organism evidence="2 3">
    <name type="scientific">Xenoophorus captivus</name>
    <dbReference type="NCBI Taxonomy" id="1517983"/>
    <lineage>
        <taxon>Eukaryota</taxon>
        <taxon>Metazoa</taxon>
        <taxon>Chordata</taxon>
        <taxon>Craniata</taxon>
        <taxon>Vertebrata</taxon>
        <taxon>Euteleostomi</taxon>
        <taxon>Actinopterygii</taxon>
        <taxon>Neopterygii</taxon>
        <taxon>Teleostei</taxon>
        <taxon>Neoteleostei</taxon>
        <taxon>Acanthomorphata</taxon>
        <taxon>Ovalentaria</taxon>
        <taxon>Atherinomorphae</taxon>
        <taxon>Cyprinodontiformes</taxon>
        <taxon>Goodeidae</taxon>
        <taxon>Xenoophorus</taxon>
    </lineage>
</organism>
<protein>
    <submittedName>
        <fullName evidence="2">Uncharacterized protein</fullName>
    </submittedName>
</protein>
<evidence type="ECO:0000256" key="1">
    <source>
        <dbReference type="SAM" id="MobiDB-lite"/>
    </source>
</evidence>
<reference evidence="2 3" key="1">
    <citation type="submission" date="2021-06" db="EMBL/GenBank/DDBJ databases">
        <authorList>
            <person name="Palmer J.M."/>
        </authorList>
    </citation>
    <scope>NUCLEOTIDE SEQUENCE [LARGE SCALE GENOMIC DNA]</scope>
    <source>
        <strain evidence="2 3">XC_2019</strain>
        <tissue evidence="2">Muscle</tissue>
    </source>
</reference>
<comment type="caution">
    <text evidence="2">The sequence shown here is derived from an EMBL/GenBank/DDBJ whole genome shotgun (WGS) entry which is preliminary data.</text>
</comment>
<keyword evidence="3" id="KW-1185">Reference proteome</keyword>
<proteinExistence type="predicted"/>
<name>A0ABV0RCQ9_9TELE</name>
<evidence type="ECO:0000313" key="3">
    <source>
        <dbReference type="Proteomes" id="UP001434883"/>
    </source>
</evidence>
<dbReference type="EMBL" id="JAHRIN010042399">
    <property type="protein sequence ID" value="MEQ2205929.1"/>
    <property type="molecule type" value="Genomic_DNA"/>
</dbReference>
<feature type="region of interest" description="Disordered" evidence="1">
    <location>
        <begin position="1"/>
        <end position="22"/>
    </location>
</feature>